<keyword evidence="5 8" id="KW-0067">ATP-binding</keyword>
<keyword evidence="11" id="KW-0472">Membrane</keyword>
<feature type="compositionally biased region" description="Low complexity" evidence="10">
    <location>
        <begin position="128"/>
        <end position="149"/>
    </location>
</feature>
<protein>
    <recommendedName>
        <fullName evidence="8">Katanin p60 ATPase-containing subunit A1</fullName>
        <shortName evidence="8">Katanin p60 subunit A1</shortName>
        <ecNumber evidence="8">5.6.1.1</ecNumber>
    </recommendedName>
    <alternativeName>
        <fullName evidence="8">p60 katanin</fullName>
    </alternativeName>
</protein>
<evidence type="ECO:0000256" key="6">
    <source>
        <dbReference type="ARBA" id="ARBA00023212"/>
    </source>
</evidence>
<sequence>MYYESFLIYWLFICSILINYSIMYPFIKSAKLARSQTNIGQYNEAMSNYEEAISQIELEIKKTSNDYSKRNRLVKCLNTLQGELHLIKQELIPALDQLAQAAFDNCSTDSESPPADPPANNTPHRLSAQHIPSSSLSSSVHSRRSNAFSTSNGRLLNQNIIKPKMGASSKPPGRSRTVSTNKSEKNENNKSSVPNGKQKEKTTGVKPSPTVPTLSNEELNNNNNAMEASVFLPDGVDAFNIPGYDSDLVSLIQNGILQQTPSVHWDDISGLDEAKNLLIETCVIPMEYPDLFRGIRRPWRGICMFGPPGTGKTLLAKALANECNTTFFNVSSATLTSKYRGESEKLVRVLFEMARQRAPSTIFIDEIDSIGSKRGTDSEHEASRRAKSELLIQMDGCISDDGKTVLVLGATNFPWDMDDSLRRRLEKRIYIPLPDCSARLNLIQNALKSVELDNDVNLNLVAERLEGYSGADITNICRDAAYAPMRDCISSTNAMHSNYDERKEALRRKLLQEQNLTIKMAHFNTAIEKMKPSVTLSTIFNYLIFYFAEGAQTN</sequence>
<reference evidence="13" key="1">
    <citation type="journal article" date="2020" name="Ecol. Evol.">
        <title>Genome structure and content of the rice root-knot nematode (Meloidogyne graminicola).</title>
        <authorList>
            <person name="Phan N.T."/>
            <person name="Danchin E.G.J."/>
            <person name="Klopp C."/>
            <person name="Perfus-Barbeoch L."/>
            <person name="Kozlowski D.K."/>
            <person name="Koutsovoulos G.D."/>
            <person name="Lopez-Roques C."/>
            <person name="Bouchez O."/>
            <person name="Zahm M."/>
            <person name="Besnard G."/>
            <person name="Bellafiore S."/>
        </authorList>
    </citation>
    <scope>NUCLEOTIDE SEQUENCE</scope>
    <source>
        <strain evidence="13">VN-18</strain>
    </source>
</reference>
<keyword evidence="7 8" id="KW-0413">Isomerase</keyword>
<dbReference type="InterPro" id="IPR003960">
    <property type="entry name" value="ATPase_AAA_CS"/>
</dbReference>
<keyword evidence="4 8" id="KW-0547">Nucleotide-binding</keyword>
<dbReference type="SMART" id="SM00382">
    <property type="entry name" value="AAA"/>
    <property type="match status" value="1"/>
</dbReference>
<dbReference type="GO" id="GO:0005874">
    <property type="term" value="C:microtubule"/>
    <property type="evidence" value="ECO:0007669"/>
    <property type="project" value="UniProtKB-KW"/>
</dbReference>
<comment type="subunit">
    <text evidence="8">Can homooligomerize into hexameric rings, which may be promoted by interaction with microtubules. Interacts with KATNB1, which may serve as a targeting subunit.</text>
</comment>
<evidence type="ECO:0000256" key="2">
    <source>
        <dbReference type="ARBA" id="ARBA00022490"/>
    </source>
</evidence>
<dbReference type="FunFam" id="3.40.50.300:FF:000159">
    <property type="entry name" value="Katanin p60 ATPase-containing subunit A1"/>
    <property type="match status" value="1"/>
</dbReference>
<keyword evidence="8" id="KW-0132">Cell division</keyword>
<dbReference type="Pfam" id="PF00004">
    <property type="entry name" value="AAA"/>
    <property type="match status" value="1"/>
</dbReference>
<dbReference type="GO" id="GO:0051301">
    <property type="term" value="P:cell division"/>
    <property type="evidence" value="ECO:0007669"/>
    <property type="project" value="UniProtKB-KW"/>
</dbReference>
<dbReference type="GO" id="GO:0000922">
    <property type="term" value="C:spindle pole"/>
    <property type="evidence" value="ECO:0007669"/>
    <property type="project" value="UniProtKB-SubCell"/>
</dbReference>
<keyword evidence="3 8" id="KW-0493">Microtubule</keyword>
<comment type="subcellular location">
    <subcellularLocation>
        <location evidence="1">Cytoplasm</location>
        <location evidence="1">Cytoskeleton</location>
    </subcellularLocation>
    <subcellularLocation>
        <location evidence="8">Cytoplasm</location>
    </subcellularLocation>
    <subcellularLocation>
        <location evidence="8">Cytoplasm</location>
        <location evidence="8">Cytoskeleton</location>
        <location evidence="8">Microtubule organizing center</location>
        <location evidence="8">Centrosome</location>
    </subcellularLocation>
    <subcellularLocation>
        <location evidence="8">Cytoplasm</location>
        <location evidence="8">Cytoskeleton</location>
        <location evidence="8">Spindle pole</location>
    </subcellularLocation>
    <subcellularLocation>
        <location evidence="8">Cytoplasm</location>
        <location evidence="8">Cytoskeleton</location>
        <location evidence="8">Spindle</location>
    </subcellularLocation>
    <text evidence="8">Predominantly cytoplasmic. Also localized to the interphase centrosome and the mitotic spindle poles. Enhanced recruitment to the mitotic spindle poles requires microtubules and interaction with KATNB1.</text>
</comment>
<evidence type="ECO:0000256" key="10">
    <source>
        <dbReference type="SAM" id="MobiDB-lite"/>
    </source>
</evidence>
<keyword evidence="2 8" id="KW-0963">Cytoplasm</keyword>
<comment type="similarity">
    <text evidence="8">Belongs to the AAA ATPase family. Katanin p60 subunit A1 subfamily.</text>
</comment>
<feature type="transmembrane region" description="Helical" evidence="11">
    <location>
        <begin position="6"/>
        <end position="27"/>
    </location>
</feature>
<dbReference type="Pfam" id="PF17862">
    <property type="entry name" value="AAA_lid_3"/>
    <property type="match status" value="1"/>
</dbReference>
<dbReference type="InterPro" id="IPR041569">
    <property type="entry name" value="AAA_lid_3"/>
</dbReference>
<feature type="binding site" evidence="8">
    <location>
        <begin position="306"/>
        <end position="313"/>
    </location>
    <ligand>
        <name>ATP</name>
        <dbReference type="ChEBI" id="CHEBI:30616"/>
    </ligand>
</feature>
<keyword evidence="11" id="KW-0812">Transmembrane</keyword>
<comment type="activity regulation">
    <text evidence="8">ATPase activity is stimulated by microtubules, which promote homooligomerization. ATP-dependent microtubule severing is stimulated by interaction with KATNB1.</text>
</comment>
<evidence type="ECO:0000256" key="3">
    <source>
        <dbReference type="ARBA" id="ARBA00022701"/>
    </source>
</evidence>
<evidence type="ECO:0000256" key="1">
    <source>
        <dbReference type="ARBA" id="ARBA00004245"/>
    </source>
</evidence>
<feature type="domain" description="AAA+ ATPase" evidence="12">
    <location>
        <begin position="298"/>
        <end position="435"/>
    </location>
</feature>
<evidence type="ECO:0000313" key="13">
    <source>
        <dbReference type="EMBL" id="KAF7639812.1"/>
    </source>
</evidence>
<dbReference type="PANTHER" id="PTHR23074:SF19">
    <property type="entry name" value="KATANIN P60 ATPASE-CONTAINING SUBUNIT A1"/>
    <property type="match status" value="1"/>
</dbReference>
<dbReference type="GO" id="GO:0008568">
    <property type="term" value="F:microtubule severing ATPase activity"/>
    <property type="evidence" value="ECO:0007669"/>
    <property type="project" value="UniProtKB-EC"/>
</dbReference>
<comment type="catalytic activity">
    <reaction evidence="8">
        <text>n ATP + n H2O + a microtubule = n ADP + n phosphate + (n+1) alpha/beta tubulin heterodimers.</text>
        <dbReference type="EC" id="5.6.1.1"/>
    </reaction>
</comment>
<dbReference type="HAMAP" id="MF_03023">
    <property type="entry name" value="Katanin_p60_A1"/>
    <property type="match status" value="1"/>
</dbReference>
<dbReference type="Gene3D" id="3.40.50.300">
    <property type="entry name" value="P-loop containing nucleotide triphosphate hydrolases"/>
    <property type="match status" value="1"/>
</dbReference>
<dbReference type="EMBL" id="JABEBT010000003">
    <property type="protein sequence ID" value="KAF7639812.1"/>
    <property type="molecule type" value="Genomic_DNA"/>
</dbReference>
<dbReference type="InterPro" id="IPR050304">
    <property type="entry name" value="MT-severing_AAA_ATPase"/>
</dbReference>
<feature type="coiled-coil region" evidence="9">
    <location>
        <begin position="32"/>
        <end position="66"/>
    </location>
</feature>
<dbReference type="Gene3D" id="1.10.8.60">
    <property type="match status" value="1"/>
</dbReference>
<keyword evidence="8" id="KW-0498">Mitosis</keyword>
<dbReference type="GO" id="GO:0016887">
    <property type="term" value="F:ATP hydrolysis activity"/>
    <property type="evidence" value="ECO:0007669"/>
    <property type="project" value="InterPro"/>
</dbReference>
<proteinExistence type="inferred from homology"/>
<keyword evidence="11" id="KW-1133">Transmembrane helix</keyword>
<dbReference type="InterPro" id="IPR027417">
    <property type="entry name" value="P-loop_NTPase"/>
</dbReference>
<dbReference type="GO" id="GO:0008017">
    <property type="term" value="F:microtubule binding"/>
    <property type="evidence" value="ECO:0007669"/>
    <property type="project" value="UniProtKB-UniRule"/>
</dbReference>
<comment type="function">
    <text evidence="8">Catalytic subunit of a complex which severs microtubules in an ATP-dependent manner. Microtubule severing may promote rapid reorganization of cellular microtubule arrays and the release of microtubules from the centrosome following nucleation.</text>
</comment>
<dbReference type="InterPro" id="IPR003959">
    <property type="entry name" value="ATPase_AAA_core"/>
</dbReference>
<comment type="caution">
    <text evidence="13">The sequence shown here is derived from an EMBL/GenBank/DDBJ whole genome shotgun (WGS) entry which is preliminary data.</text>
</comment>
<evidence type="ECO:0000256" key="9">
    <source>
        <dbReference type="SAM" id="Coils"/>
    </source>
</evidence>
<dbReference type="SUPFAM" id="SSF52540">
    <property type="entry name" value="P-loop containing nucleoside triphosphate hydrolases"/>
    <property type="match status" value="1"/>
</dbReference>
<gene>
    <name evidence="8" type="primary">KATNA1</name>
    <name evidence="13" type="ORF">Mgra_00000732</name>
</gene>
<keyword evidence="9" id="KW-0175">Coiled coil</keyword>
<dbReference type="InterPro" id="IPR028596">
    <property type="entry name" value="KATNA1"/>
</dbReference>
<dbReference type="Proteomes" id="UP000605970">
    <property type="component" value="Unassembled WGS sequence"/>
</dbReference>
<keyword evidence="14" id="KW-1185">Reference proteome</keyword>
<evidence type="ECO:0000256" key="8">
    <source>
        <dbReference type="HAMAP-Rule" id="MF_03023"/>
    </source>
</evidence>
<evidence type="ECO:0000256" key="4">
    <source>
        <dbReference type="ARBA" id="ARBA00022741"/>
    </source>
</evidence>
<accession>A0A8T0A2M1</accession>
<dbReference type="OrthoDB" id="5334845at2759"/>
<feature type="region of interest" description="Disordered" evidence="10">
    <location>
        <begin position="105"/>
        <end position="219"/>
    </location>
</feature>
<evidence type="ECO:0000256" key="5">
    <source>
        <dbReference type="ARBA" id="ARBA00022840"/>
    </source>
</evidence>
<evidence type="ECO:0000313" key="14">
    <source>
        <dbReference type="Proteomes" id="UP000605970"/>
    </source>
</evidence>
<keyword evidence="6 8" id="KW-0206">Cytoskeleton</keyword>
<dbReference type="GO" id="GO:0005813">
    <property type="term" value="C:centrosome"/>
    <property type="evidence" value="ECO:0007669"/>
    <property type="project" value="UniProtKB-SubCell"/>
</dbReference>
<dbReference type="AlphaFoldDB" id="A0A8T0A2M1"/>
<dbReference type="GO" id="GO:0005737">
    <property type="term" value="C:cytoplasm"/>
    <property type="evidence" value="ECO:0007669"/>
    <property type="project" value="UniProtKB-SubCell"/>
</dbReference>
<name>A0A8T0A2M1_9BILA</name>
<organism evidence="13 14">
    <name type="scientific">Meloidogyne graminicola</name>
    <dbReference type="NCBI Taxonomy" id="189291"/>
    <lineage>
        <taxon>Eukaryota</taxon>
        <taxon>Metazoa</taxon>
        <taxon>Ecdysozoa</taxon>
        <taxon>Nematoda</taxon>
        <taxon>Chromadorea</taxon>
        <taxon>Rhabditida</taxon>
        <taxon>Tylenchina</taxon>
        <taxon>Tylenchomorpha</taxon>
        <taxon>Tylenchoidea</taxon>
        <taxon>Meloidogynidae</taxon>
        <taxon>Meloidogyninae</taxon>
        <taxon>Meloidogyne</taxon>
    </lineage>
</organism>
<evidence type="ECO:0000259" key="12">
    <source>
        <dbReference type="SMART" id="SM00382"/>
    </source>
</evidence>
<feature type="compositionally biased region" description="Polar residues" evidence="10">
    <location>
        <begin position="150"/>
        <end position="160"/>
    </location>
</feature>
<keyword evidence="8" id="KW-0131">Cell cycle</keyword>
<dbReference type="GO" id="GO:0051013">
    <property type="term" value="P:microtubule severing"/>
    <property type="evidence" value="ECO:0007669"/>
    <property type="project" value="UniProtKB-UniRule"/>
</dbReference>
<dbReference type="PANTHER" id="PTHR23074">
    <property type="entry name" value="AAA DOMAIN-CONTAINING"/>
    <property type="match status" value="1"/>
</dbReference>
<dbReference type="Gene3D" id="1.20.58.80">
    <property type="entry name" value="Phosphotransferase system, lactose/cellobiose-type IIA subunit"/>
    <property type="match status" value="1"/>
</dbReference>
<dbReference type="GO" id="GO:0005524">
    <property type="term" value="F:ATP binding"/>
    <property type="evidence" value="ECO:0007669"/>
    <property type="project" value="UniProtKB-KW"/>
</dbReference>
<dbReference type="InterPro" id="IPR003593">
    <property type="entry name" value="AAA+_ATPase"/>
</dbReference>
<evidence type="ECO:0000256" key="11">
    <source>
        <dbReference type="SAM" id="Phobius"/>
    </source>
</evidence>
<dbReference type="EC" id="5.6.1.1" evidence="8"/>
<evidence type="ECO:0000256" key="7">
    <source>
        <dbReference type="ARBA" id="ARBA00023235"/>
    </source>
</evidence>
<dbReference type="PROSITE" id="PS00674">
    <property type="entry name" value="AAA"/>
    <property type="match status" value="1"/>
</dbReference>